<dbReference type="SMART" id="SM00342">
    <property type="entry name" value="HTH_ARAC"/>
    <property type="match status" value="1"/>
</dbReference>
<dbReference type="GO" id="GO:0009893">
    <property type="term" value="P:positive regulation of metabolic process"/>
    <property type="evidence" value="ECO:0007669"/>
    <property type="project" value="UniProtKB-ARBA"/>
</dbReference>
<dbReference type="InterPro" id="IPR032710">
    <property type="entry name" value="NTF2-like_dom_sf"/>
</dbReference>
<dbReference type="Proteomes" id="UP000375525">
    <property type="component" value="Unassembled WGS sequence"/>
</dbReference>
<evidence type="ECO:0000256" key="2">
    <source>
        <dbReference type="ARBA" id="ARBA00023125"/>
    </source>
</evidence>
<proteinExistence type="predicted"/>
<dbReference type="InterPro" id="IPR018060">
    <property type="entry name" value="HTH_AraC"/>
</dbReference>
<evidence type="ECO:0000256" key="3">
    <source>
        <dbReference type="ARBA" id="ARBA00023163"/>
    </source>
</evidence>
<dbReference type="GO" id="GO:0043565">
    <property type="term" value="F:sequence-specific DNA binding"/>
    <property type="evidence" value="ECO:0007669"/>
    <property type="project" value="InterPro"/>
</dbReference>
<dbReference type="GO" id="GO:0003700">
    <property type="term" value="F:DNA-binding transcription factor activity"/>
    <property type="evidence" value="ECO:0007669"/>
    <property type="project" value="InterPro"/>
</dbReference>
<protein>
    <recommendedName>
        <fullName evidence="4">HTH araC/xylS-type domain-containing protein</fullName>
    </recommendedName>
</protein>
<dbReference type="Pfam" id="PF12833">
    <property type="entry name" value="HTH_18"/>
    <property type="match status" value="1"/>
</dbReference>
<organism evidence="5 6">
    <name type="scientific">Pseudomonas fluorescens</name>
    <dbReference type="NCBI Taxonomy" id="294"/>
    <lineage>
        <taxon>Bacteria</taxon>
        <taxon>Pseudomonadati</taxon>
        <taxon>Pseudomonadota</taxon>
        <taxon>Gammaproteobacteria</taxon>
        <taxon>Pseudomonadales</taxon>
        <taxon>Pseudomonadaceae</taxon>
        <taxon>Pseudomonas</taxon>
    </lineage>
</organism>
<dbReference type="PANTHER" id="PTHR43280:SF27">
    <property type="entry name" value="TRANSCRIPTIONAL REGULATOR MTLR"/>
    <property type="match status" value="1"/>
</dbReference>
<evidence type="ECO:0000313" key="5">
    <source>
        <dbReference type="EMBL" id="VVP02306.1"/>
    </source>
</evidence>
<dbReference type="SUPFAM" id="SSF46689">
    <property type="entry name" value="Homeodomain-like"/>
    <property type="match status" value="1"/>
</dbReference>
<dbReference type="InterPro" id="IPR018062">
    <property type="entry name" value="HTH_AraC-typ_CS"/>
</dbReference>
<dbReference type="Gene3D" id="1.10.10.60">
    <property type="entry name" value="Homeodomain-like"/>
    <property type="match status" value="1"/>
</dbReference>
<dbReference type="RefSeq" id="WP_412072316.1">
    <property type="nucleotide sequence ID" value="NZ_CABVIH010000013.1"/>
</dbReference>
<keyword evidence="1" id="KW-0805">Transcription regulation</keyword>
<dbReference type="PANTHER" id="PTHR43280">
    <property type="entry name" value="ARAC-FAMILY TRANSCRIPTIONAL REGULATOR"/>
    <property type="match status" value="1"/>
</dbReference>
<dbReference type="SUPFAM" id="SSF54427">
    <property type="entry name" value="NTF2-like"/>
    <property type="match status" value="1"/>
</dbReference>
<evidence type="ECO:0000256" key="1">
    <source>
        <dbReference type="ARBA" id="ARBA00023015"/>
    </source>
</evidence>
<gene>
    <name evidence="5" type="ORF">PS880_02878</name>
</gene>
<feature type="domain" description="HTH araC/xylS-type" evidence="4">
    <location>
        <begin position="164"/>
        <end position="267"/>
    </location>
</feature>
<keyword evidence="3" id="KW-0804">Transcription</keyword>
<dbReference type="EMBL" id="CABVIH010000013">
    <property type="protein sequence ID" value="VVP02306.1"/>
    <property type="molecule type" value="Genomic_DNA"/>
</dbReference>
<accession>A0A5E7KN55</accession>
<sequence>MEVPDLPTTPTFLADPSSVQTHEVTVRYHQAWKRCDLDGVMALYHPDVEYNDFFQNRTIDYAQLRDYLGASMPSGSEELQTYTDRLRIDGNTAFLQYRVTLNGSDGLVSFSTVEALTVKDGLIVKVNEHAVLVTQAPMVIRPAYSADAVSRLGLSARQVGALANDLQQYFERSKPYLDPRLDLSRVAASTGYTRNQISFFLNQVRGQTFYTFLNELRLEEALGRLNEQRHAARIDEIASAAGFNSLSTFYRCFKERTGCSPKGYLKLLT</sequence>
<evidence type="ECO:0000259" key="4">
    <source>
        <dbReference type="PROSITE" id="PS01124"/>
    </source>
</evidence>
<dbReference type="PROSITE" id="PS01124">
    <property type="entry name" value="HTH_ARAC_FAMILY_2"/>
    <property type="match status" value="1"/>
</dbReference>
<dbReference type="Gene3D" id="3.10.450.50">
    <property type="match status" value="1"/>
</dbReference>
<evidence type="ECO:0000313" key="6">
    <source>
        <dbReference type="Proteomes" id="UP000375525"/>
    </source>
</evidence>
<dbReference type="InterPro" id="IPR009057">
    <property type="entry name" value="Homeodomain-like_sf"/>
</dbReference>
<reference evidence="5 6" key="1">
    <citation type="submission" date="2019-09" db="EMBL/GenBank/DDBJ databases">
        <authorList>
            <person name="Chandra G."/>
            <person name="Truman W A."/>
        </authorList>
    </citation>
    <scope>NUCLEOTIDE SEQUENCE [LARGE SCALE GENOMIC DNA]</scope>
    <source>
        <strain evidence="5">PS880</strain>
    </source>
</reference>
<name>A0A5E7KN55_PSEFL</name>
<keyword evidence="2" id="KW-0238">DNA-binding</keyword>
<dbReference type="PROSITE" id="PS00041">
    <property type="entry name" value="HTH_ARAC_FAMILY_1"/>
    <property type="match status" value="1"/>
</dbReference>
<dbReference type="Pfam" id="PF12680">
    <property type="entry name" value="SnoaL_2"/>
    <property type="match status" value="1"/>
</dbReference>
<dbReference type="AlphaFoldDB" id="A0A5E7KN55"/>
<dbReference type="InterPro" id="IPR037401">
    <property type="entry name" value="SnoaL-like"/>
</dbReference>